<keyword evidence="3" id="KW-0804">Transcription</keyword>
<accession>A0ABQ4F8J5</accession>
<dbReference type="PROSITE" id="PS00622">
    <property type="entry name" value="HTH_LUXR_1"/>
    <property type="match status" value="1"/>
</dbReference>
<evidence type="ECO:0000313" key="6">
    <source>
        <dbReference type="EMBL" id="GIH31132.1"/>
    </source>
</evidence>
<dbReference type="CDD" id="cd06170">
    <property type="entry name" value="LuxR_C_like"/>
    <property type="match status" value="1"/>
</dbReference>
<dbReference type="EMBL" id="BOOB01000009">
    <property type="protein sequence ID" value="GIH31132.1"/>
    <property type="molecule type" value="Genomic_DNA"/>
</dbReference>
<dbReference type="SMART" id="SM00421">
    <property type="entry name" value="HTH_LUXR"/>
    <property type="match status" value="1"/>
</dbReference>
<proteinExistence type="predicted"/>
<dbReference type="InterPro" id="IPR016032">
    <property type="entry name" value="Sig_transdc_resp-reg_C-effctor"/>
</dbReference>
<evidence type="ECO:0000313" key="7">
    <source>
        <dbReference type="Proteomes" id="UP000651728"/>
    </source>
</evidence>
<evidence type="ECO:0000256" key="1">
    <source>
        <dbReference type="ARBA" id="ARBA00023015"/>
    </source>
</evidence>
<dbReference type="Pfam" id="PF00196">
    <property type="entry name" value="GerE"/>
    <property type="match status" value="1"/>
</dbReference>
<dbReference type="InterPro" id="IPR036388">
    <property type="entry name" value="WH-like_DNA-bd_sf"/>
</dbReference>
<dbReference type="PANTHER" id="PTHR44688:SF16">
    <property type="entry name" value="DNA-BINDING TRANSCRIPTIONAL ACTIVATOR DEVR_DOSR"/>
    <property type="match status" value="1"/>
</dbReference>
<dbReference type="Gene3D" id="1.10.10.10">
    <property type="entry name" value="Winged helix-like DNA-binding domain superfamily/Winged helix DNA-binding domain"/>
    <property type="match status" value="1"/>
</dbReference>
<sequence>MLPDNRRAGAPAISDVFDGGRMRGDDHTALGLSKRESEVMELIATGHSNGEIAQRLFLSEKTVKNHVNRIYAKLGVESRVRAICRWRGEADPSGDTGCSKPACSDAGEAGAETGETVLKLVGLDGQGRA</sequence>
<evidence type="ECO:0000259" key="5">
    <source>
        <dbReference type="PROSITE" id="PS50043"/>
    </source>
</evidence>
<evidence type="ECO:0000256" key="2">
    <source>
        <dbReference type="ARBA" id="ARBA00023125"/>
    </source>
</evidence>
<evidence type="ECO:0000256" key="4">
    <source>
        <dbReference type="SAM" id="MobiDB-lite"/>
    </source>
</evidence>
<dbReference type="SUPFAM" id="SSF46894">
    <property type="entry name" value="C-terminal effector domain of the bipartite response regulators"/>
    <property type="match status" value="1"/>
</dbReference>
<reference evidence="6 7" key="1">
    <citation type="submission" date="2021-01" db="EMBL/GenBank/DDBJ databases">
        <title>Whole genome shotgun sequence of Microbispora amethystogenes NBRC 101907.</title>
        <authorList>
            <person name="Komaki H."/>
            <person name="Tamura T."/>
        </authorList>
    </citation>
    <scope>NUCLEOTIDE SEQUENCE [LARGE SCALE GENOMIC DNA]</scope>
    <source>
        <strain evidence="6 7">NBRC 101907</strain>
    </source>
</reference>
<gene>
    <name evidence="6" type="ORF">Mam01_12960</name>
</gene>
<keyword evidence="7" id="KW-1185">Reference proteome</keyword>
<keyword evidence="2" id="KW-0238">DNA-binding</keyword>
<comment type="caution">
    <text evidence="6">The sequence shown here is derived from an EMBL/GenBank/DDBJ whole genome shotgun (WGS) entry which is preliminary data.</text>
</comment>
<protein>
    <recommendedName>
        <fullName evidence="5">HTH luxR-type domain-containing protein</fullName>
    </recommendedName>
</protein>
<dbReference type="PANTHER" id="PTHR44688">
    <property type="entry name" value="DNA-BINDING TRANSCRIPTIONAL ACTIVATOR DEVR_DOSR"/>
    <property type="match status" value="1"/>
</dbReference>
<feature type="region of interest" description="Disordered" evidence="4">
    <location>
        <begin position="90"/>
        <end position="110"/>
    </location>
</feature>
<evidence type="ECO:0000256" key="3">
    <source>
        <dbReference type="ARBA" id="ARBA00023163"/>
    </source>
</evidence>
<name>A0ABQ4F8J5_9ACTN</name>
<organism evidence="6 7">
    <name type="scientific">Microbispora amethystogenes</name>
    <dbReference type="NCBI Taxonomy" id="1427754"/>
    <lineage>
        <taxon>Bacteria</taxon>
        <taxon>Bacillati</taxon>
        <taxon>Actinomycetota</taxon>
        <taxon>Actinomycetes</taxon>
        <taxon>Streptosporangiales</taxon>
        <taxon>Streptosporangiaceae</taxon>
        <taxon>Microbispora</taxon>
    </lineage>
</organism>
<dbReference type="InterPro" id="IPR000792">
    <property type="entry name" value="Tscrpt_reg_LuxR_C"/>
</dbReference>
<dbReference type="PRINTS" id="PR00038">
    <property type="entry name" value="HTHLUXR"/>
</dbReference>
<feature type="domain" description="HTH luxR-type" evidence="5">
    <location>
        <begin position="25"/>
        <end position="90"/>
    </location>
</feature>
<dbReference type="Proteomes" id="UP000651728">
    <property type="component" value="Unassembled WGS sequence"/>
</dbReference>
<keyword evidence="1" id="KW-0805">Transcription regulation</keyword>
<dbReference type="PROSITE" id="PS50043">
    <property type="entry name" value="HTH_LUXR_2"/>
    <property type="match status" value="1"/>
</dbReference>